<keyword evidence="3" id="KW-0479">Metal-binding</keyword>
<evidence type="ECO:0000256" key="1">
    <source>
        <dbReference type="ARBA" id="ARBA00007623"/>
    </source>
</evidence>
<dbReference type="SMART" id="SM00720">
    <property type="entry name" value="calpain_III"/>
    <property type="match status" value="1"/>
</dbReference>
<dbReference type="InterPro" id="IPR038765">
    <property type="entry name" value="Papain-like_cys_pep_sf"/>
</dbReference>
<organism evidence="12 13">
    <name type="scientific">Opisthorchis felineus</name>
    <dbReference type="NCBI Taxonomy" id="147828"/>
    <lineage>
        <taxon>Eukaryota</taxon>
        <taxon>Metazoa</taxon>
        <taxon>Spiralia</taxon>
        <taxon>Lophotrochozoa</taxon>
        <taxon>Platyhelminthes</taxon>
        <taxon>Trematoda</taxon>
        <taxon>Digenea</taxon>
        <taxon>Opisthorchiida</taxon>
        <taxon>Opisthorchiata</taxon>
        <taxon>Opisthorchiidae</taxon>
        <taxon>Opisthorchis</taxon>
    </lineage>
</organism>
<dbReference type="PANTHER" id="PTHR10183">
    <property type="entry name" value="CALPAIN"/>
    <property type="match status" value="1"/>
</dbReference>
<evidence type="ECO:0000313" key="13">
    <source>
        <dbReference type="Proteomes" id="UP000308267"/>
    </source>
</evidence>
<dbReference type="InterPro" id="IPR000169">
    <property type="entry name" value="Pept_cys_AS"/>
</dbReference>
<dbReference type="FunFam" id="2.60.120.380:FF:000001">
    <property type="entry name" value="Calpain-1 catalytic subunit"/>
    <property type="match status" value="1"/>
</dbReference>
<dbReference type="InterPro" id="IPR033883">
    <property type="entry name" value="C2_III"/>
</dbReference>
<dbReference type="FunFam" id="3.90.70.10:FF:000001">
    <property type="entry name" value="Calpain-1 catalytic subunit"/>
    <property type="match status" value="1"/>
</dbReference>
<protein>
    <recommendedName>
        <fullName evidence="14">Calpain catalytic domain-containing protein</fullName>
    </recommendedName>
</protein>
<keyword evidence="7" id="KW-0106">Calcium</keyword>
<proteinExistence type="inferred from homology"/>
<dbReference type="InterPro" id="IPR022683">
    <property type="entry name" value="Calpain_III"/>
</dbReference>
<evidence type="ECO:0000256" key="7">
    <source>
        <dbReference type="ARBA" id="ARBA00022837"/>
    </source>
</evidence>
<evidence type="ECO:0008006" key="14">
    <source>
        <dbReference type="Google" id="ProtNLM"/>
    </source>
</evidence>
<name>A0A4S2LLY6_OPIFE</name>
<dbReference type="SUPFAM" id="SSF49758">
    <property type="entry name" value="Calpain large subunit, middle domain (domain III)"/>
    <property type="match status" value="1"/>
</dbReference>
<dbReference type="Gene3D" id="2.60.120.380">
    <property type="match status" value="1"/>
</dbReference>
<evidence type="ECO:0000313" key="12">
    <source>
        <dbReference type="EMBL" id="TGZ62119.1"/>
    </source>
</evidence>
<evidence type="ECO:0000256" key="9">
    <source>
        <dbReference type="PROSITE-ProRule" id="PRU00239"/>
    </source>
</evidence>
<dbReference type="CDD" id="cd16196">
    <property type="entry name" value="EFh_PEF_CalpA_B"/>
    <property type="match status" value="1"/>
</dbReference>
<evidence type="ECO:0000259" key="10">
    <source>
        <dbReference type="PROSITE" id="PS50203"/>
    </source>
</evidence>
<keyword evidence="4" id="KW-0677">Repeat</keyword>
<gene>
    <name evidence="12" type="ORF">CRM22_007626</name>
</gene>
<dbReference type="PROSITE" id="PS50203">
    <property type="entry name" value="CALPAIN_CAT"/>
    <property type="match status" value="1"/>
</dbReference>
<evidence type="ECO:0000259" key="11">
    <source>
        <dbReference type="PROSITE" id="PS50222"/>
    </source>
</evidence>
<evidence type="ECO:0000256" key="8">
    <source>
        <dbReference type="PIRSR" id="PIRSR622684-1"/>
    </source>
</evidence>
<dbReference type="AlphaFoldDB" id="A0A4S2LLY6"/>
<accession>A0A4S2LLY6</accession>
<evidence type="ECO:0000256" key="4">
    <source>
        <dbReference type="ARBA" id="ARBA00022737"/>
    </source>
</evidence>
<dbReference type="PROSITE" id="PS00139">
    <property type="entry name" value="THIOL_PROTEASE_CYS"/>
    <property type="match status" value="1"/>
</dbReference>
<dbReference type="STRING" id="147828.A0A4S2LLY6"/>
<dbReference type="SUPFAM" id="SSF54001">
    <property type="entry name" value="Cysteine proteinases"/>
    <property type="match status" value="1"/>
</dbReference>
<comment type="caution">
    <text evidence="12">The sequence shown here is derived from an EMBL/GenBank/DDBJ whole genome shotgun (WGS) entry which is preliminary data.</text>
</comment>
<dbReference type="PANTHER" id="PTHR10183:SF433">
    <property type="entry name" value="CALPAIN-A-RELATED"/>
    <property type="match status" value="1"/>
</dbReference>
<dbReference type="Pfam" id="PF01067">
    <property type="entry name" value="Calpain_III"/>
    <property type="match status" value="1"/>
</dbReference>
<dbReference type="InterPro" id="IPR022684">
    <property type="entry name" value="Calpain_cysteine_protease"/>
</dbReference>
<evidence type="ECO:0000256" key="6">
    <source>
        <dbReference type="ARBA" id="ARBA00022807"/>
    </source>
</evidence>
<dbReference type="InterPro" id="IPR011992">
    <property type="entry name" value="EF-hand-dom_pair"/>
</dbReference>
<feature type="active site" evidence="8 9">
    <location>
        <position position="344"/>
    </location>
</feature>
<keyword evidence="5 9" id="KW-0378">Hydrolase</keyword>
<dbReference type="SMART" id="SM00054">
    <property type="entry name" value="EFh"/>
    <property type="match status" value="2"/>
</dbReference>
<dbReference type="CDD" id="cd00214">
    <property type="entry name" value="Calpain_III"/>
    <property type="match status" value="1"/>
</dbReference>
<keyword evidence="2 9" id="KW-0645">Protease</keyword>
<keyword evidence="6 9" id="KW-0788">Thiol protease</keyword>
<comment type="similarity">
    <text evidence="1">Belongs to the peptidase C2 family.</text>
</comment>
<evidence type="ECO:0000256" key="3">
    <source>
        <dbReference type="ARBA" id="ARBA00022723"/>
    </source>
</evidence>
<reference evidence="12 13" key="1">
    <citation type="journal article" date="2019" name="BMC Genomics">
        <title>New insights from Opisthorchis felineus genome: update on genomics of the epidemiologically important liver flukes.</title>
        <authorList>
            <person name="Ershov N.I."/>
            <person name="Mordvinov V.A."/>
            <person name="Prokhortchouk E.B."/>
            <person name="Pakharukova M.Y."/>
            <person name="Gunbin K.V."/>
            <person name="Ustyantsev K."/>
            <person name="Genaev M.A."/>
            <person name="Blinov A.G."/>
            <person name="Mazur A."/>
            <person name="Boulygina E."/>
            <person name="Tsygankova S."/>
            <person name="Khrameeva E."/>
            <person name="Chekanov N."/>
            <person name="Fan G."/>
            <person name="Xiao A."/>
            <person name="Zhang H."/>
            <person name="Xu X."/>
            <person name="Yang H."/>
            <person name="Solovyev V."/>
            <person name="Lee S.M."/>
            <person name="Liu X."/>
            <person name="Afonnikov D.A."/>
            <person name="Skryabin K.G."/>
        </authorList>
    </citation>
    <scope>NUCLEOTIDE SEQUENCE [LARGE SCALE GENOMIC DNA]</scope>
    <source>
        <strain evidence="12">AK-0245</strain>
        <tissue evidence="12">Whole organism</tissue>
    </source>
</reference>
<feature type="active site" evidence="8 9">
    <location>
        <position position="162"/>
    </location>
</feature>
<keyword evidence="13" id="KW-1185">Reference proteome</keyword>
<dbReference type="Pfam" id="PF13405">
    <property type="entry name" value="EF-hand_6"/>
    <property type="match status" value="1"/>
</dbReference>
<dbReference type="PROSITE" id="PS00018">
    <property type="entry name" value="EF_HAND_1"/>
    <property type="match status" value="1"/>
</dbReference>
<dbReference type="PROSITE" id="PS50222">
    <property type="entry name" value="EF_HAND_2"/>
    <property type="match status" value="1"/>
</dbReference>
<dbReference type="OrthoDB" id="424753at2759"/>
<dbReference type="Proteomes" id="UP000308267">
    <property type="component" value="Unassembled WGS sequence"/>
</dbReference>
<dbReference type="EMBL" id="SJOL01007698">
    <property type="protein sequence ID" value="TGZ62119.1"/>
    <property type="molecule type" value="Genomic_DNA"/>
</dbReference>
<dbReference type="Gene3D" id="1.10.238.10">
    <property type="entry name" value="EF-hand"/>
    <property type="match status" value="1"/>
</dbReference>
<dbReference type="GO" id="GO:0005509">
    <property type="term" value="F:calcium ion binding"/>
    <property type="evidence" value="ECO:0007669"/>
    <property type="project" value="InterPro"/>
</dbReference>
<dbReference type="InterPro" id="IPR036213">
    <property type="entry name" value="Calpain_III_sf"/>
</dbReference>
<dbReference type="GO" id="GO:0006508">
    <property type="term" value="P:proteolysis"/>
    <property type="evidence" value="ECO:0007669"/>
    <property type="project" value="UniProtKB-KW"/>
</dbReference>
<evidence type="ECO:0000256" key="2">
    <source>
        <dbReference type="ARBA" id="ARBA00022670"/>
    </source>
</evidence>
<dbReference type="Gene3D" id="3.90.70.10">
    <property type="entry name" value="Cysteine proteinases"/>
    <property type="match status" value="1"/>
</dbReference>
<feature type="domain" description="EF-hand" evidence="11">
    <location>
        <begin position="670"/>
        <end position="705"/>
    </location>
</feature>
<dbReference type="PRINTS" id="PR00704">
    <property type="entry name" value="CALPAIN"/>
</dbReference>
<dbReference type="SMART" id="SM00230">
    <property type="entry name" value="CysPc"/>
    <property type="match status" value="1"/>
</dbReference>
<dbReference type="GO" id="GO:0005737">
    <property type="term" value="C:cytoplasm"/>
    <property type="evidence" value="ECO:0007669"/>
    <property type="project" value="TreeGrafter"/>
</dbReference>
<dbReference type="CDD" id="cd00044">
    <property type="entry name" value="CysPc"/>
    <property type="match status" value="1"/>
</dbReference>
<dbReference type="InterPro" id="IPR001300">
    <property type="entry name" value="Peptidase_C2_calpain_cat"/>
</dbReference>
<dbReference type="Pfam" id="PF00648">
    <property type="entry name" value="Peptidase_C2"/>
    <property type="match status" value="1"/>
</dbReference>
<evidence type="ECO:0000256" key="5">
    <source>
        <dbReference type="ARBA" id="ARBA00022801"/>
    </source>
</evidence>
<dbReference type="InterPro" id="IPR002048">
    <property type="entry name" value="EF_hand_dom"/>
</dbReference>
<dbReference type="GO" id="GO:0004198">
    <property type="term" value="F:calcium-dependent cysteine-type endopeptidase activity"/>
    <property type="evidence" value="ECO:0007669"/>
    <property type="project" value="InterPro"/>
</dbReference>
<feature type="active site" evidence="8 9">
    <location>
        <position position="319"/>
    </location>
</feature>
<dbReference type="InterPro" id="IPR018247">
    <property type="entry name" value="EF_Hand_1_Ca_BS"/>
</dbReference>
<feature type="domain" description="Calpain catalytic" evidence="10">
    <location>
        <begin position="107"/>
        <end position="404"/>
    </location>
</feature>
<dbReference type="InterPro" id="IPR022682">
    <property type="entry name" value="Calpain_domain_III"/>
</dbReference>
<dbReference type="SUPFAM" id="SSF47473">
    <property type="entry name" value="EF-hand"/>
    <property type="match status" value="1"/>
</dbReference>
<sequence length="769" mass="86986">MNDFLSGTKLSFKSNLNSVISAVGAEVLNTLTTGESRHYRSGMIFKFPRFEDPRIALRKAKDNKVVLPFDAGETAKKPVPVTRGGALASTTQSYDELKVQLLQQGRLFEDPEFPPLDSSLYYSQPPPRPVQWLRPHEICQNPEFITGGASRFDVRQGQLGDCWLLAAIACLSMHKELFEQVVPGDQTFGSGYCGLFRFHFWRFGEWKEVVVDDRLPTYGKSLIYIHSTEKNEFWSALMEKAYAKLCGSYEALKGGTTSEALEDFTGGIAEMFELRSKCPPDLFKIMLKSQERCSLMACSIQADPNRYEARLANGLIMGHAYSVTSVKMIDTHTARQVTLVRVRNPWGDEAEWKGAWSDKSPEWNQIPAETRQLVGLTFEDDGEFWMSYTDFISNFEKLEICHLGPQSLGGAGELPGRKWEMCVEHGSWVPRVSAGGCRNFLETFWINPQFSVNLVDPDEDDDVNEGTMIIGLMQKHRRKLRKQGEDLLTIGYAIYALPESHSGTLDMNFFKYNASKARSPAFINLREVCGRHKLPPGRYAIIPSTFQPNEEAEFMLRIFAEHPQTSEEIDDAVAAADTSDTGDKNALIQPLNEAQVEALKRAFTKVAGVDGEIDSEELRDILNVAFTRGSDAQYFKFDGFTLESCRSMISMMDFDRSGMLSFNEFKTLWNLLRLWKTAFKKFDVDKSGCMNSFELRNALKAVGFSINNSIFNTLVMRFARRDGSIAFDDYVICCARLQTLFEIFKASPKTTEGRAIFDETNFVNTLLYM</sequence>